<keyword evidence="5" id="KW-0411">Iron-sulfur</keyword>
<protein>
    <submittedName>
        <fullName evidence="8">Isoquinoline 1-oxidoreductase, alpha subunit</fullName>
    </submittedName>
    <submittedName>
        <fullName evidence="7">Isoquinolline 1-oxidoreductase alpha subunit</fullName>
    </submittedName>
</protein>
<dbReference type="PROSITE" id="PS51085">
    <property type="entry name" value="2FE2S_FER_2"/>
    <property type="match status" value="1"/>
</dbReference>
<evidence type="ECO:0000256" key="5">
    <source>
        <dbReference type="ARBA" id="ARBA00023014"/>
    </source>
</evidence>
<keyword evidence="10" id="KW-1185">Reference proteome</keyword>
<evidence type="ECO:0000256" key="2">
    <source>
        <dbReference type="ARBA" id="ARBA00022723"/>
    </source>
</evidence>
<evidence type="ECO:0000313" key="7">
    <source>
        <dbReference type="EMBL" id="KPQ12206.1"/>
    </source>
</evidence>
<dbReference type="InterPro" id="IPR001041">
    <property type="entry name" value="2Fe-2S_ferredoxin-type"/>
</dbReference>
<keyword evidence="4" id="KW-0408">Iron</keyword>
<dbReference type="PATRIC" id="fig|1653334.4.peg.3265"/>
<dbReference type="EMBL" id="LJSX01000003">
    <property type="protein sequence ID" value="KPQ12206.1"/>
    <property type="molecule type" value="Genomic_DNA"/>
</dbReference>
<reference evidence="8 10" key="2">
    <citation type="submission" date="2016-08" db="EMBL/GenBank/DDBJ databases">
        <authorList>
            <person name="Varghese N."/>
            <person name="Submissions Spin"/>
        </authorList>
    </citation>
    <scope>NUCLEOTIDE SEQUENCE [LARGE SCALE GENOMIC DNA]</scope>
    <source>
        <strain evidence="8 10">HL-109</strain>
    </source>
</reference>
<evidence type="ECO:0000259" key="6">
    <source>
        <dbReference type="PROSITE" id="PS51085"/>
    </source>
</evidence>
<evidence type="ECO:0000256" key="4">
    <source>
        <dbReference type="ARBA" id="ARBA00023004"/>
    </source>
</evidence>
<dbReference type="InterPro" id="IPR006058">
    <property type="entry name" value="2Fe2S_fd_BS"/>
</dbReference>
<dbReference type="Gene3D" id="1.10.150.120">
    <property type="entry name" value="[2Fe-2S]-binding domain"/>
    <property type="match status" value="1"/>
</dbReference>
<gene>
    <name evidence="8" type="ORF">GA0071312_0538</name>
    <name evidence="7" type="ORF">HLUCCO17_03310</name>
</gene>
<dbReference type="GO" id="GO:0016491">
    <property type="term" value="F:oxidoreductase activity"/>
    <property type="evidence" value="ECO:0007669"/>
    <property type="project" value="UniProtKB-KW"/>
</dbReference>
<evidence type="ECO:0000313" key="9">
    <source>
        <dbReference type="Proteomes" id="UP000050497"/>
    </source>
</evidence>
<keyword evidence="2" id="KW-0479">Metal-binding</keyword>
<dbReference type="PANTHER" id="PTHR44379">
    <property type="entry name" value="OXIDOREDUCTASE WITH IRON-SULFUR SUBUNIT"/>
    <property type="match status" value="1"/>
</dbReference>
<evidence type="ECO:0000256" key="3">
    <source>
        <dbReference type="ARBA" id="ARBA00023002"/>
    </source>
</evidence>
<dbReference type="PROSITE" id="PS00197">
    <property type="entry name" value="2FE2S_FER_1"/>
    <property type="match status" value="1"/>
</dbReference>
<dbReference type="STRING" id="1653334.GA0071312_0538"/>
<comment type="caution">
    <text evidence="7">The sequence shown here is derived from an EMBL/GenBank/DDBJ whole genome shotgun (WGS) entry which is preliminary data.</text>
</comment>
<evidence type="ECO:0000313" key="10">
    <source>
        <dbReference type="Proteomes" id="UP000182800"/>
    </source>
</evidence>
<dbReference type="InterPro" id="IPR036010">
    <property type="entry name" value="2Fe-2S_ferredoxin-like_sf"/>
</dbReference>
<dbReference type="InterPro" id="IPR051452">
    <property type="entry name" value="Diverse_Oxidoreductases"/>
</dbReference>
<dbReference type="RefSeq" id="WP_074443507.1">
    <property type="nucleotide sequence ID" value="NZ_FMBM01000001.1"/>
</dbReference>
<dbReference type="Pfam" id="PF00111">
    <property type="entry name" value="Fer2"/>
    <property type="match status" value="1"/>
</dbReference>
<accession>A0A0P8AAN3</accession>
<dbReference type="PANTHER" id="PTHR44379:SF2">
    <property type="entry name" value="BLR6218 PROTEIN"/>
    <property type="match status" value="1"/>
</dbReference>
<name>A0A0P8AAN3_9HYPH</name>
<evidence type="ECO:0000256" key="1">
    <source>
        <dbReference type="ARBA" id="ARBA00022714"/>
    </source>
</evidence>
<organism evidence="7 9">
    <name type="scientific">Saliniramus fredricksonii</name>
    <dbReference type="NCBI Taxonomy" id="1653334"/>
    <lineage>
        <taxon>Bacteria</taxon>
        <taxon>Pseudomonadati</taxon>
        <taxon>Pseudomonadota</taxon>
        <taxon>Alphaproteobacteria</taxon>
        <taxon>Hyphomicrobiales</taxon>
        <taxon>Salinarimonadaceae</taxon>
        <taxon>Saliniramus</taxon>
    </lineage>
</organism>
<proteinExistence type="predicted"/>
<dbReference type="Proteomes" id="UP000050497">
    <property type="component" value="Unassembled WGS sequence"/>
</dbReference>
<dbReference type="SUPFAM" id="SSF54292">
    <property type="entry name" value="2Fe-2S ferredoxin-like"/>
    <property type="match status" value="1"/>
</dbReference>
<dbReference type="InterPro" id="IPR012675">
    <property type="entry name" value="Beta-grasp_dom_sf"/>
</dbReference>
<dbReference type="EMBL" id="FMBM01000001">
    <property type="protein sequence ID" value="SCC78868.1"/>
    <property type="molecule type" value="Genomic_DNA"/>
</dbReference>
<dbReference type="OrthoDB" id="9806714at2"/>
<keyword evidence="1" id="KW-0001">2Fe-2S</keyword>
<dbReference type="Gene3D" id="3.10.20.30">
    <property type="match status" value="1"/>
</dbReference>
<reference evidence="7 9" key="1">
    <citation type="submission" date="2015-09" db="EMBL/GenBank/DDBJ databases">
        <title>Identification and resolution of microdiversity through metagenomic sequencing of parallel consortia.</title>
        <authorList>
            <person name="Nelson W.C."/>
            <person name="Romine M.F."/>
            <person name="Lindemann S.R."/>
        </authorList>
    </citation>
    <scope>NUCLEOTIDE SEQUENCE [LARGE SCALE GENOMIC DNA]</scope>
    <source>
        <strain evidence="7">HL-109</strain>
    </source>
</reference>
<evidence type="ECO:0000313" key="8">
    <source>
        <dbReference type="EMBL" id="SCC78868.1"/>
    </source>
</evidence>
<dbReference type="AlphaFoldDB" id="A0A0P8AAN3"/>
<dbReference type="GO" id="GO:0051537">
    <property type="term" value="F:2 iron, 2 sulfur cluster binding"/>
    <property type="evidence" value="ECO:0007669"/>
    <property type="project" value="UniProtKB-KW"/>
</dbReference>
<dbReference type="CDD" id="cd00207">
    <property type="entry name" value="fer2"/>
    <property type="match status" value="1"/>
</dbReference>
<dbReference type="SUPFAM" id="SSF47741">
    <property type="entry name" value="CO dehydrogenase ISP C-domain like"/>
    <property type="match status" value="1"/>
</dbReference>
<dbReference type="InterPro" id="IPR002888">
    <property type="entry name" value="2Fe-2S-bd"/>
</dbReference>
<feature type="domain" description="2Fe-2S ferredoxin-type" evidence="6">
    <location>
        <begin position="1"/>
        <end position="76"/>
    </location>
</feature>
<dbReference type="Pfam" id="PF01799">
    <property type="entry name" value="Fer2_2"/>
    <property type="match status" value="1"/>
</dbReference>
<sequence>MISLTVNGESHELDLDPQMPLLWALRDHLGLTGAKYSCGIAQCGACLVLVNDMAMPACVVPLEDVDGATITTIEGAKGRVADAVIGAWIDRDVSQCGYCQPGQIIRAIELLAQNSDPSDDDIAQAMDANLCRCGAYQRIRDAVRDAAIALA</sequence>
<dbReference type="Proteomes" id="UP000182800">
    <property type="component" value="Unassembled WGS sequence"/>
</dbReference>
<dbReference type="GO" id="GO:0046872">
    <property type="term" value="F:metal ion binding"/>
    <property type="evidence" value="ECO:0007669"/>
    <property type="project" value="UniProtKB-KW"/>
</dbReference>
<dbReference type="InterPro" id="IPR036884">
    <property type="entry name" value="2Fe-2S-bd_dom_sf"/>
</dbReference>
<keyword evidence="3" id="KW-0560">Oxidoreductase</keyword>